<dbReference type="SUPFAM" id="SSF56935">
    <property type="entry name" value="Porins"/>
    <property type="match status" value="1"/>
</dbReference>
<dbReference type="InterPro" id="IPR023614">
    <property type="entry name" value="Porin_dom_sf"/>
</dbReference>
<proteinExistence type="predicted"/>
<organism evidence="1 2">
    <name type="scientific">Desulfuromonas thiophila</name>
    <dbReference type="NCBI Taxonomy" id="57664"/>
    <lineage>
        <taxon>Bacteria</taxon>
        <taxon>Pseudomonadati</taxon>
        <taxon>Thermodesulfobacteriota</taxon>
        <taxon>Desulfuromonadia</taxon>
        <taxon>Desulfuromonadales</taxon>
        <taxon>Desulfuromonadaceae</taxon>
        <taxon>Desulfuromonas</taxon>
    </lineage>
</organism>
<sequence length="440" mass="49027">MQEVQVKRAGRVLAGLVLALLLGVSPAAAVNWLMLQGAEPADADWLRLGGFVQLEYHNAGGGQLPAGPFAGQPLAAGQVGPLQRSSVATELRKLQLAARGRLHPSLNYSLKTISGDNGASRIDGGNRLRLIEASLTWRLPLGPYLRLGLFKPPGAEEISGFSPPNQYVNLTNGANLLLQERFFREDGSDPQFANEPGICGCCRDLGLLLFDAQRLADWEWSYGAALTQGYGLRLNDPNDHPDLYLYLALERLWGERKGMQRLGWKLFGWWQEGRRDLTDGLTGRTQDYRRCRFGGGTALQTDRLRLVAEIIKAKGMIEFGTDGSALAGSRSNDGRWVASYNVLPRDQALAWSLDAGWRLWRGLWLDGRYDRLDLATEITGERELRTWTAGLSWRMPSGLQLKCNYEWREGRAPHQPRQSAVNQILAELPNRLSCQLLYLF</sequence>
<protein>
    <recommendedName>
        <fullName evidence="3">Phosphate-selective porin O and P</fullName>
    </recommendedName>
</protein>
<evidence type="ECO:0000313" key="2">
    <source>
        <dbReference type="Proteomes" id="UP000243205"/>
    </source>
</evidence>
<evidence type="ECO:0008006" key="3">
    <source>
        <dbReference type="Google" id="ProtNLM"/>
    </source>
</evidence>
<dbReference type="AlphaFoldDB" id="A0A1G7BGG3"/>
<evidence type="ECO:0000313" key="1">
    <source>
        <dbReference type="EMBL" id="SDE26114.1"/>
    </source>
</evidence>
<dbReference type="Proteomes" id="UP000243205">
    <property type="component" value="Unassembled WGS sequence"/>
</dbReference>
<keyword evidence="2" id="KW-1185">Reference proteome</keyword>
<dbReference type="RefSeq" id="WP_092077889.1">
    <property type="nucleotide sequence ID" value="NZ_FNAQ01000006.1"/>
</dbReference>
<gene>
    <name evidence="1" type="ORF">SAMN05661003_10632</name>
</gene>
<dbReference type="STRING" id="57664.SAMN05661003_10632"/>
<dbReference type="EMBL" id="FNAQ01000006">
    <property type="protein sequence ID" value="SDE26114.1"/>
    <property type="molecule type" value="Genomic_DNA"/>
</dbReference>
<dbReference type="OrthoDB" id="5442696at2"/>
<dbReference type="Gene3D" id="2.40.160.10">
    <property type="entry name" value="Porin"/>
    <property type="match status" value="1"/>
</dbReference>
<reference evidence="2" key="1">
    <citation type="submission" date="2016-10" db="EMBL/GenBank/DDBJ databases">
        <authorList>
            <person name="Varghese N."/>
            <person name="Submissions S."/>
        </authorList>
    </citation>
    <scope>NUCLEOTIDE SEQUENCE [LARGE SCALE GENOMIC DNA]</scope>
    <source>
        <strain evidence="2">DSM 8987</strain>
    </source>
</reference>
<name>A0A1G7BGG3_9BACT</name>
<accession>A0A1G7BGG3</accession>